<name>A0A3E3K1D5_9FIRM</name>
<keyword evidence="6" id="KW-1185">Reference proteome</keyword>
<dbReference type="Pfam" id="PF00501">
    <property type="entry name" value="AMP-binding"/>
    <property type="match status" value="1"/>
</dbReference>
<dbReference type="Gene3D" id="3.30.300.30">
    <property type="match status" value="1"/>
</dbReference>
<dbReference type="Gene3D" id="2.30.38.10">
    <property type="entry name" value="Luciferase, Domain 3"/>
    <property type="match status" value="1"/>
</dbReference>
<dbReference type="OrthoDB" id="9803968at2"/>
<protein>
    <submittedName>
        <fullName evidence="5">(2,3-dihydroxybenzoyl)adenylate synthase</fullName>
    </submittedName>
</protein>
<dbReference type="AlphaFoldDB" id="A0A3E3K1D5"/>
<dbReference type="Pfam" id="PF13193">
    <property type="entry name" value="AMP-binding_C"/>
    <property type="match status" value="1"/>
</dbReference>
<dbReference type="InterPro" id="IPR045851">
    <property type="entry name" value="AMP-bd_C_sf"/>
</dbReference>
<evidence type="ECO:0000256" key="1">
    <source>
        <dbReference type="ARBA" id="ARBA00006432"/>
    </source>
</evidence>
<dbReference type="PROSITE" id="PS00455">
    <property type="entry name" value="AMP_BINDING"/>
    <property type="match status" value="1"/>
</dbReference>
<dbReference type="InterPro" id="IPR000873">
    <property type="entry name" value="AMP-dep_synth/lig_dom"/>
</dbReference>
<evidence type="ECO:0000313" key="5">
    <source>
        <dbReference type="EMBL" id="RGE86970.1"/>
    </source>
</evidence>
<organism evidence="5 6">
    <name type="scientific">Sellimonas intestinalis</name>
    <dbReference type="NCBI Taxonomy" id="1653434"/>
    <lineage>
        <taxon>Bacteria</taxon>
        <taxon>Bacillati</taxon>
        <taxon>Bacillota</taxon>
        <taxon>Clostridia</taxon>
        <taxon>Lachnospirales</taxon>
        <taxon>Lachnospiraceae</taxon>
        <taxon>Sellimonas</taxon>
    </lineage>
</organism>
<dbReference type="PANTHER" id="PTHR43201:SF5">
    <property type="entry name" value="MEDIUM-CHAIN ACYL-COA LIGASE ACSF2, MITOCHONDRIAL"/>
    <property type="match status" value="1"/>
</dbReference>
<proteinExistence type="inferred from homology"/>
<comment type="caution">
    <text evidence="5">The sequence shown here is derived from an EMBL/GenBank/DDBJ whole genome shotgun (WGS) entry which is preliminary data.</text>
</comment>
<sequence>MKGKNLEQYSNVTGFEKIAFGELIDRWGEVYGNRIAIKDNSREITYYELMKNSRKLVKKLRESGVKENSIVVMQCTNKIYFVEILFALFRMGTVPVMVLPAYREQEIVKIIKKTQADAYIAPIEYAGYKYENMRQEIKRKFPDMVTLMIDEHFTNQEEMIGDECVTTRVKYDDVAILLLSGGTTGEPKLIPRTHADYIYNAKMAAIRSCLGEESVYLASLSIAHNMPLACPGILGTLYAGGTAVLSYYSSPDEIMELIEGERVTITGLVPTLAQLCMELLEIEDFDISSLKVIITGGARLEPKLAEDIMRNFQCILQNQFGTAEGLVMSTSLGDPDEWIIKTQGKPISKADKIKIIDENGQEVAKGKSGELIVRGVYTIESYYNEPKADIKFTEDGYYKTGDRALITEEGNICVLGRIQEQINRAGEKIQPSEIEEGLLELEEIQQVVVVAIADHLLGQKSCAFVQFKEGKKLDKNEICNKLQQKGIVHYKIPDQIEFIEEWPKTKIGKIDINRLREKVTIK</sequence>
<dbReference type="PANTHER" id="PTHR43201">
    <property type="entry name" value="ACYL-COA SYNTHETASE"/>
    <property type="match status" value="1"/>
</dbReference>
<gene>
    <name evidence="5" type="ORF">DW016_08470</name>
</gene>
<comment type="similarity">
    <text evidence="1">Belongs to the ATP-dependent AMP-binding enzyme family.</text>
</comment>
<dbReference type="InterPro" id="IPR025110">
    <property type="entry name" value="AMP-bd_C"/>
</dbReference>
<keyword evidence="2" id="KW-0436">Ligase</keyword>
<dbReference type="Gene3D" id="3.40.50.980">
    <property type="match status" value="2"/>
</dbReference>
<evidence type="ECO:0000256" key="2">
    <source>
        <dbReference type="ARBA" id="ARBA00022598"/>
    </source>
</evidence>
<dbReference type="EMBL" id="QVLX01000004">
    <property type="protein sequence ID" value="RGE86970.1"/>
    <property type="molecule type" value="Genomic_DNA"/>
</dbReference>
<evidence type="ECO:0000259" key="3">
    <source>
        <dbReference type="Pfam" id="PF00501"/>
    </source>
</evidence>
<dbReference type="Proteomes" id="UP000261080">
    <property type="component" value="Unassembled WGS sequence"/>
</dbReference>
<dbReference type="SUPFAM" id="SSF56801">
    <property type="entry name" value="Acetyl-CoA synthetase-like"/>
    <property type="match status" value="1"/>
</dbReference>
<reference evidence="5 6" key="1">
    <citation type="submission" date="2018-08" db="EMBL/GenBank/DDBJ databases">
        <title>A genome reference for cultivated species of the human gut microbiota.</title>
        <authorList>
            <person name="Zou Y."/>
            <person name="Xue W."/>
            <person name="Luo G."/>
        </authorList>
    </citation>
    <scope>NUCLEOTIDE SEQUENCE [LARGE SCALE GENOMIC DNA]</scope>
    <source>
        <strain evidence="5 6">AF37-2AT</strain>
    </source>
</reference>
<accession>A0A3E3K1D5</accession>
<evidence type="ECO:0000259" key="4">
    <source>
        <dbReference type="Pfam" id="PF13193"/>
    </source>
</evidence>
<dbReference type="RefSeq" id="WP_117493525.1">
    <property type="nucleotide sequence ID" value="NZ_JAAISY010000005.1"/>
</dbReference>
<dbReference type="InterPro" id="IPR020845">
    <property type="entry name" value="AMP-binding_CS"/>
</dbReference>
<feature type="domain" description="AMP-binding enzyme C-terminal" evidence="4">
    <location>
        <begin position="433"/>
        <end position="509"/>
    </location>
</feature>
<dbReference type="GO" id="GO:0031956">
    <property type="term" value="F:medium-chain fatty acid-CoA ligase activity"/>
    <property type="evidence" value="ECO:0007669"/>
    <property type="project" value="TreeGrafter"/>
</dbReference>
<feature type="domain" description="AMP-dependent synthetase/ligase" evidence="3">
    <location>
        <begin position="25"/>
        <end position="383"/>
    </location>
</feature>
<dbReference type="GO" id="GO:0006631">
    <property type="term" value="P:fatty acid metabolic process"/>
    <property type="evidence" value="ECO:0007669"/>
    <property type="project" value="TreeGrafter"/>
</dbReference>
<evidence type="ECO:0000313" key="6">
    <source>
        <dbReference type="Proteomes" id="UP000261080"/>
    </source>
</evidence>